<keyword evidence="2" id="KW-1185">Reference proteome</keyword>
<accession>A0A210PEL2</accession>
<sequence>MAERKYLKGGYLASGGQIENEQGLANFMKSSDDLGDDYSESGDIRIIDDEEEFENFLNESFVRRPPETFSKEAVLRSLPIRPNIAKAYPSSSRKLTVSGAYFNDFRPLRRGVQVRDSSNNVHDTTSRRTVRPQTSRYCLKWFEDNSEERCQGGKGPTTRTRMEKTRYDNVLKNNMSYPSSGRQLLISGSYVNDCTPLRRGVQVRDSSNNVHDTTSRRTVRPQTSIACLKWLEDQQEEKFQGGKGPTTRTTMEKTRYDNELENTMAIPALVPDHTSEVGNFKTSENDKLEAIESLPRVKRRHKKHKRPIKVPQGKALMLKPLHDEINSESDRKLDLVKGSIRQWLPPLLPKSPGNDTKGRVEFWRFHHTHPICAVGKESSMEEVTRALKTKLMWGGDVTLYRGANLIEAGKQTATLADTLGDVVYPVKLFTIQTPSPRIPPEEFQTSDPDAMDPYPDSAVRVKMSCGHATTPDNLYGY</sequence>
<evidence type="ECO:0000313" key="2">
    <source>
        <dbReference type="Proteomes" id="UP000242188"/>
    </source>
</evidence>
<organism evidence="1 2">
    <name type="scientific">Mizuhopecten yessoensis</name>
    <name type="common">Japanese scallop</name>
    <name type="synonym">Patinopecten yessoensis</name>
    <dbReference type="NCBI Taxonomy" id="6573"/>
    <lineage>
        <taxon>Eukaryota</taxon>
        <taxon>Metazoa</taxon>
        <taxon>Spiralia</taxon>
        <taxon>Lophotrochozoa</taxon>
        <taxon>Mollusca</taxon>
        <taxon>Bivalvia</taxon>
        <taxon>Autobranchia</taxon>
        <taxon>Pteriomorphia</taxon>
        <taxon>Pectinida</taxon>
        <taxon>Pectinoidea</taxon>
        <taxon>Pectinidae</taxon>
        <taxon>Mizuhopecten</taxon>
    </lineage>
</organism>
<comment type="caution">
    <text evidence="1">The sequence shown here is derived from an EMBL/GenBank/DDBJ whole genome shotgun (WGS) entry which is preliminary data.</text>
</comment>
<proteinExistence type="predicted"/>
<evidence type="ECO:0000313" key="1">
    <source>
        <dbReference type="EMBL" id="OWF34928.1"/>
    </source>
</evidence>
<name>A0A210PEL2_MIZYE</name>
<protein>
    <submittedName>
        <fullName evidence="1">Uncharacterized protein</fullName>
    </submittedName>
</protein>
<dbReference type="EMBL" id="NEDP02076747">
    <property type="protein sequence ID" value="OWF34928.1"/>
    <property type="molecule type" value="Genomic_DNA"/>
</dbReference>
<gene>
    <name evidence="1" type="ORF">KP79_PYT08665</name>
</gene>
<dbReference type="AlphaFoldDB" id="A0A210PEL2"/>
<reference evidence="1 2" key="1">
    <citation type="journal article" date="2017" name="Nat. Ecol. Evol.">
        <title>Scallop genome provides insights into evolution of bilaterian karyotype and development.</title>
        <authorList>
            <person name="Wang S."/>
            <person name="Zhang J."/>
            <person name="Jiao W."/>
            <person name="Li J."/>
            <person name="Xun X."/>
            <person name="Sun Y."/>
            <person name="Guo X."/>
            <person name="Huan P."/>
            <person name="Dong B."/>
            <person name="Zhang L."/>
            <person name="Hu X."/>
            <person name="Sun X."/>
            <person name="Wang J."/>
            <person name="Zhao C."/>
            <person name="Wang Y."/>
            <person name="Wang D."/>
            <person name="Huang X."/>
            <person name="Wang R."/>
            <person name="Lv J."/>
            <person name="Li Y."/>
            <person name="Zhang Z."/>
            <person name="Liu B."/>
            <person name="Lu W."/>
            <person name="Hui Y."/>
            <person name="Liang J."/>
            <person name="Zhou Z."/>
            <person name="Hou R."/>
            <person name="Li X."/>
            <person name="Liu Y."/>
            <person name="Li H."/>
            <person name="Ning X."/>
            <person name="Lin Y."/>
            <person name="Zhao L."/>
            <person name="Xing Q."/>
            <person name="Dou J."/>
            <person name="Li Y."/>
            <person name="Mao J."/>
            <person name="Guo H."/>
            <person name="Dou H."/>
            <person name="Li T."/>
            <person name="Mu C."/>
            <person name="Jiang W."/>
            <person name="Fu Q."/>
            <person name="Fu X."/>
            <person name="Miao Y."/>
            <person name="Liu J."/>
            <person name="Yu Q."/>
            <person name="Li R."/>
            <person name="Liao H."/>
            <person name="Li X."/>
            <person name="Kong Y."/>
            <person name="Jiang Z."/>
            <person name="Chourrout D."/>
            <person name="Li R."/>
            <person name="Bao Z."/>
        </authorList>
    </citation>
    <scope>NUCLEOTIDE SEQUENCE [LARGE SCALE GENOMIC DNA]</scope>
    <source>
        <strain evidence="1 2">PY_sf001</strain>
    </source>
</reference>
<dbReference type="Proteomes" id="UP000242188">
    <property type="component" value="Unassembled WGS sequence"/>
</dbReference>